<feature type="region of interest" description="Disordered" evidence="6">
    <location>
        <begin position="1"/>
        <end position="25"/>
    </location>
</feature>
<evidence type="ECO:0000256" key="3">
    <source>
        <dbReference type="ARBA" id="ARBA00012551"/>
    </source>
</evidence>
<dbReference type="Gene3D" id="2.40.30.270">
    <property type="match status" value="1"/>
</dbReference>
<evidence type="ECO:0000259" key="7">
    <source>
        <dbReference type="Pfam" id="PF13086"/>
    </source>
</evidence>
<comment type="subcellular location">
    <subcellularLocation>
        <location evidence="2">Cytoplasm</location>
    </subcellularLocation>
    <subcellularLocation>
        <location evidence="1">Nucleus</location>
    </subcellularLocation>
</comment>
<dbReference type="SUPFAM" id="SSF52540">
    <property type="entry name" value="P-loop containing nucleoside triphosphate hydrolases"/>
    <property type="match status" value="1"/>
</dbReference>
<name>A0A2G2X5R8_CAPBA</name>
<protein>
    <recommendedName>
        <fullName evidence="3">DNA helicase</fullName>
        <ecNumber evidence="3">3.6.4.12</ecNumber>
    </recommendedName>
</protein>
<feature type="domain" description="DNA2/NAM7 helicase helicase" evidence="7">
    <location>
        <begin position="305"/>
        <end position="383"/>
    </location>
</feature>
<dbReference type="PANTHER" id="PTHR43788:SF8">
    <property type="entry name" value="DNA-BINDING PROTEIN SMUBP-2"/>
    <property type="match status" value="1"/>
</dbReference>
<evidence type="ECO:0000256" key="1">
    <source>
        <dbReference type="ARBA" id="ARBA00004123"/>
    </source>
</evidence>
<evidence type="ECO:0000313" key="9">
    <source>
        <dbReference type="EMBL" id="PHT52803.1"/>
    </source>
</evidence>
<gene>
    <name evidence="9" type="ORF">CQW23_07265</name>
</gene>
<keyword evidence="4" id="KW-0963">Cytoplasm</keyword>
<feature type="domain" description="Helicase SMUBP-2/HCS1 1B" evidence="8">
    <location>
        <begin position="32"/>
        <end position="140"/>
    </location>
</feature>
<comment type="caution">
    <text evidence="9">The sequence shown here is derived from an EMBL/GenBank/DDBJ whole genome shotgun (WGS) entry which is preliminary data.</text>
</comment>
<keyword evidence="10" id="KW-1185">Reference proteome</keyword>
<reference evidence="9 10" key="1">
    <citation type="journal article" date="2017" name="Genome Biol.">
        <title>New reference genome sequences of hot pepper reveal the massive evolution of plant disease-resistance genes by retroduplication.</title>
        <authorList>
            <person name="Kim S."/>
            <person name="Park J."/>
            <person name="Yeom S.I."/>
            <person name="Kim Y.M."/>
            <person name="Seo E."/>
            <person name="Kim K.T."/>
            <person name="Kim M.S."/>
            <person name="Lee J.M."/>
            <person name="Cheong K."/>
            <person name="Shin H.S."/>
            <person name="Kim S.B."/>
            <person name="Han K."/>
            <person name="Lee J."/>
            <person name="Park M."/>
            <person name="Lee H.A."/>
            <person name="Lee H.Y."/>
            <person name="Lee Y."/>
            <person name="Oh S."/>
            <person name="Lee J.H."/>
            <person name="Choi E."/>
            <person name="Choi E."/>
            <person name="Lee S.E."/>
            <person name="Jeon J."/>
            <person name="Kim H."/>
            <person name="Choi G."/>
            <person name="Song H."/>
            <person name="Lee J."/>
            <person name="Lee S.C."/>
            <person name="Kwon J.K."/>
            <person name="Lee H.Y."/>
            <person name="Koo N."/>
            <person name="Hong Y."/>
            <person name="Kim R.W."/>
            <person name="Kang W.H."/>
            <person name="Huh J.H."/>
            <person name="Kang B.C."/>
            <person name="Yang T.J."/>
            <person name="Lee Y.H."/>
            <person name="Bennetzen J.L."/>
            <person name="Choi D."/>
        </authorList>
    </citation>
    <scope>NUCLEOTIDE SEQUENCE [LARGE SCALE GENOMIC DNA]</scope>
    <source>
        <strain evidence="10">cv. PBC81</strain>
    </source>
</reference>
<evidence type="ECO:0000256" key="4">
    <source>
        <dbReference type="ARBA" id="ARBA00022490"/>
    </source>
</evidence>
<dbReference type="Pfam" id="PF21138">
    <property type="entry name" value="SMUBP-2_HCS1_1B"/>
    <property type="match status" value="1"/>
</dbReference>
<accession>A0A2G2X5R8</accession>
<reference evidence="10" key="2">
    <citation type="journal article" date="2017" name="J. Anim. Genet.">
        <title>Multiple reference genome sequences of hot pepper reveal the massive evolution of plant disease resistance genes by retroduplication.</title>
        <authorList>
            <person name="Kim S."/>
            <person name="Park J."/>
            <person name="Yeom S.-I."/>
            <person name="Kim Y.-M."/>
            <person name="Seo E."/>
            <person name="Kim K.-T."/>
            <person name="Kim M.-S."/>
            <person name="Lee J.M."/>
            <person name="Cheong K."/>
            <person name="Shin H.-S."/>
            <person name="Kim S.-B."/>
            <person name="Han K."/>
            <person name="Lee J."/>
            <person name="Park M."/>
            <person name="Lee H.-A."/>
            <person name="Lee H.-Y."/>
            <person name="Lee Y."/>
            <person name="Oh S."/>
            <person name="Lee J.H."/>
            <person name="Choi E."/>
            <person name="Choi E."/>
            <person name="Lee S.E."/>
            <person name="Jeon J."/>
            <person name="Kim H."/>
            <person name="Choi G."/>
            <person name="Song H."/>
            <person name="Lee J."/>
            <person name="Lee S.-C."/>
            <person name="Kwon J.-K."/>
            <person name="Lee H.-Y."/>
            <person name="Koo N."/>
            <person name="Hong Y."/>
            <person name="Kim R.W."/>
            <person name="Kang W.-H."/>
            <person name="Huh J.H."/>
            <person name="Kang B.-C."/>
            <person name="Yang T.-J."/>
            <person name="Lee Y.-H."/>
            <person name="Bennetzen J.L."/>
            <person name="Choi D."/>
        </authorList>
    </citation>
    <scope>NUCLEOTIDE SEQUENCE [LARGE SCALE GENOMIC DNA]</scope>
    <source>
        <strain evidence="10">cv. PBC81</strain>
    </source>
</reference>
<sequence length="389" mass="42539">MEKGKSTSKNKKKNRPASSSAITKEQFVSTMTPLIDLEKGAELSVSMSSAETRSLDSAQKKGSTILNLKCVDVQTGLMGKTLLEFQSNKGDILPPHKFGTHDIVVLKPSKAVLGCPALGQGVVYRLKDSSITVAFDDVLEEGLNNPLRLEKLANEVTYRRMKDTLIQLSKGVLKGPASNLVPVLFGERQPTMSKKDVNFTPLNRNLDHSQKDAISKALSSKDVFLLHGPPGTGKTTTVVEIILQEVERGSKILACAASNIAVDNIVERLVPHRVKLVRLGHPARMLPQVLDSALDAQALNGKLLKAKDRNAKRDIRRELKSLSREERKRQQLAVADVIKNADVVLTTLTGALTKKLDGLSFDVIIIDEAAQALEIACWIALLKVNMLYQ</sequence>
<dbReference type="GO" id="GO:0005634">
    <property type="term" value="C:nucleus"/>
    <property type="evidence" value="ECO:0007669"/>
    <property type="project" value="UniProtKB-SubCell"/>
</dbReference>
<organism evidence="9 10">
    <name type="scientific">Capsicum baccatum</name>
    <name type="common">Peruvian pepper</name>
    <dbReference type="NCBI Taxonomy" id="33114"/>
    <lineage>
        <taxon>Eukaryota</taxon>
        <taxon>Viridiplantae</taxon>
        <taxon>Streptophyta</taxon>
        <taxon>Embryophyta</taxon>
        <taxon>Tracheophyta</taxon>
        <taxon>Spermatophyta</taxon>
        <taxon>Magnoliopsida</taxon>
        <taxon>eudicotyledons</taxon>
        <taxon>Gunneridae</taxon>
        <taxon>Pentapetalae</taxon>
        <taxon>asterids</taxon>
        <taxon>lamiids</taxon>
        <taxon>Solanales</taxon>
        <taxon>Solanaceae</taxon>
        <taxon>Solanoideae</taxon>
        <taxon>Capsiceae</taxon>
        <taxon>Capsicum</taxon>
    </lineage>
</organism>
<keyword evidence="5" id="KW-0539">Nucleus</keyword>
<dbReference type="InterPro" id="IPR027417">
    <property type="entry name" value="P-loop_NTPase"/>
</dbReference>
<evidence type="ECO:0000313" key="10">
    <source>
        <dbReference type="Proteomes" id="UP000224567"/>
    </source>
</evidence>
<feature type="compositionally biased region" description="Polar residues" evidence="6">
    <location>
        <begin position="16"/>
        <end position="25"/>
    </location>
</feature>
<dbReference type="GO" id="GO:0043139">
    <property type="term" value="F:5'-3' DNA helicase activity"/>
    <property type="evidence" value="ECO:0007669"/>
    <property type="project" value="TreeGrafter"/>
</dbReference>
<feature type="domain" description="DNA2/NAM7 helicase helicase" evidence="7">
    <location>
        <begin position="205"/>
        <end position="297"/>
    </location>
</feature>
<dbReference type="FunFam" id="2.40.30.270:FF:000004">
    <property type="entry name" value="DNA-binding protein SMUBP-2"/>
    <property type="match status" value="1"/>
</dbReference>
<feature type="compositionally biased region" description="Basic residues" evidence="6">
    <location>
        <begin position="1"/>
        <end position="15"/>
    </location>
</feature>
<proteinExistence type="predicted"/>
<dbReference type="Proteomes" id="UP000224567">
    <property type="component" value="Unassembled WGS sequence"/>
</dbReference>
<dbReference type="PANTHER" id="PTHR43788">
    <property type="entry name" value="DNA2/NAM7 HELICASE FAMILY MEMBER"/>
    <property type="match status" value="1"/>
</dbReference>
<dbReference type="OrthoDB" id="6513042at2759"/>
<dbReference type="AlphaFoldDB" id="A0A2G2X5R8"/>
<dbReference type="InterPro" id="IPR048761">
    <property type="entry name" value="SMUBP-2_HCS1_1B"/>
</dbReference>
<evidence type="ECO:0000256" key="2">
    <source>
        <dbReference type="ARBA" id="ARBA00004496"/>
    </source>
</evidence>
<evidence type="ECO:0000259" key="8">
    <source>
        <dbReference type="Pfam" id="PF21138"/>
    </source>
</evidence>
<dbReference type="InterPro" id="IPR050534">
    <property type="entry name" value="Coronavir_polyprotein_1ab"/>
</dbReference>
<evidence type="ECO:0000256" key="6">
    <source>
        <dbReference type="SAM" id="MobiDB-lite"/>
    </source>
</evidence>
<evidence type="ECO:0000256" key="5">
    <source>
        <dbReference type="ARBA" id="ARBA00023242"/>
    </source>
</evidence>
<dbReference type="Gene3D" id="3.40.50.300">
    <property type="entry name" value="P-loop containing nucleotide triphosphate hydrolases"/>
    <property type="match status" value="1"/>
</dbReference>
<dbReference type="STRING" id="33114.A0A2G2X5R8"/>
<dbReference type="EMBL" id="MLFT02000003">
    <property type="protein sequence ID" value="PHT52803.1"/>
    <property type="molecule type" value="Genomic_DNA"/>
</dbReference>
<dbReference type="GO" id="GO:0005737">
    <property type="term" value="C:cytoplasm"/>
    <property type="evidence" value="ECO:0007669"/>
    <property type="project" value="UniProtKB-SubCell"/>
</dbReference>
<dbReference type="Pfam" id="PF13086">
    <property type="entry name" value="AAA_11"/>
    <property type="match status" value="2"/>
</dbReference>
<dbReference type="InterPro" id="IPR041677">
    <property type="entry name" value="DNA2/NAM7_AAA_11"/>
</dbReference>
<dbReference type="EC" id="3.6.4.12" evidence="3"/>
<dbReference type="GO" id="GO:0003723">
    <property type="term" value="F:RNA binding"/>
    <property type="evidence" value="ECO:0007669"/>
    <property type="project" value="InterPro"/>
</dbReference>